<keyword evidence="3" id="KW-1185">Reference proteome</keyword>
<dbReference type="EMBL" id="JARWAL010000006">
    <property type="protein sequence ID" value="MDR5892819.1"/>
    <property type="molecule type" value="Genomic_DNA"/>
</dbReference>
<comment type="caution">
    <text evidence="2">The sequence shown here is derived from an EMBL/GenBank/DDBJ whole genome shotgun (WGS) entry which is preliminary data.</text>
</comment>
<protein>
    <recommendedName>
        <fullName evidence="4">J domain-containing protein</fullName>
    </recommendedName>
</protein>
<evidence type="ECO:0008006" key="4">
    <source>
        <dbReference type="Google" id="ProtNLM"/>
    </source>
</evidence>
<proteinExistence type="predicted"/>
<gene>
    <name evidence="2" type="ORF">QC820_08305</name>
</gene>
<accession>A0ABU1GLB1</accession>
<dbReference type="SUPFAM" id="SSF46565">
    <property type="entry name" value="Chaperone J-domain"/>
    <property type="match status" value="1"/>
</dbReference>
<organism evidence="2 3">
    <name type="scientific">Halomonas mongoliensis</name>
    <dbReference type="NCBI Taxonomy" id="321265"/>
    <lineage>
        <taxon>Bacteria</taxon>
        <taxon>Pseudomonadati</taxon>
        <taxon>Pseudomonadota</taxon>
        <taxon>Gammaproteobacteria</taxon>
        <taxon>Oceanospirillales</taxon>
        <taxon>Halomonadaceae</taxon>
        <taxon>Halomonas</taxon>
    </lineage>
</organism>
<dbReference type="InterPro" id="IPR036869">
    <property type="entry name" value="J_dom_sf"/>
</dbReference>
<sequence length="141" mass="16959">MDNFYWLSLSEEKIRDRYDKLKKDVLFDTGLENLLTIQKPDDLVKVIIAFRKAAKNYDEDKYFKSRKHKLGFMILKHQGNIFDEELGIKKKHYVDEDAAKEWKKQYQSMFHPDKNLNDESIDYEEIMQKINKIFSRMVGKA</sequence>
<name>A0ABU1GLB1_9GAMM</name>
<reference evidence="2 3" key="1">
    <citation type="submission" date="2023-04" db="EMBL/GenBank/DDBJ databases">
        <title>A long-awaited taxogenomic arrangement of the family Halomonadaceae.</title>
        <authorList>
            <person name="De La Haba R."/>
            <person name="Chuvochina M."/>
            <person name="Wittouck S."/>
            <person name="Arahal D.R."/>
            <person name="Sanchez-Porro C."/>
            <person name="Hugenholtz P."/>
            <person name="Ventosa A."/>
        </authorList>
    </citation>
    <scope>NUCLEOTIDE SEQUENCE [LARGE SCALE GENOMIC DNA]</scope>
    <source>
        <strain evidence="2 3">DSM 17332</strain>
    </source>
</reference>
<evidence type="ECO:0000313" key="2">
    <source>
        <dbReference type="EMBL" id="MDR5892819.1"/>
    </source>
</evidence>
<keyword evidence="1" id="KW-0143">Chaperone</keyword>
<evidence type="ECO:0000256" key="1">
    <source>
        <dbReference type="ARBA" id="ARBA00023186"/>
    </source>
</evidence>
<dbReference type="RefSeq" id="WP_309636529.1">
    <property type="nucleotide sequence ID" value="NZ_JARWAL010000006.1"/>
</dbReference>
<dbReference type="Proteomes" id="UP001252270">
    <property type="component" value="Unassembled WGS sequence"/>
</dbReference>
<evidence type="ECO:0000313" key="3">
    <source>
        <dbReference type="Proteomes" id="UP001252270"/>
    </source>
</evidence>